<evidence type="ECO:0000256" key="1">
    <source>
        <dbReference type="ARBA" id="ARBA00001936"/>
    </source>
</evidence>
<protein>
    <submittedName>
        <fullName evidence="9">8-oxo-dGTP pyrophosphatase MutT (NUDIX family)</fullName>
    </submittedName>
</protein>
<evidence type="ECO:0000259" key="8">
    <source>
        <dbReference type="PROSITE" id="PS51462"/>
    </source>
</evidence>
<sequence length="276" mass="29833">MVVNPGGRSLPAGFEPRTPEGGPVVPKDAATVVLVRDGSAGPEVFLQRRVKGMAFAGGMTVFPGGGVDPRDADHSVAWHGPGPEWWAERFGCSPEVARALVCAAVRETFEESGVLLAGPDPTTVVGDTSRYTEARAGLVARDLSLAEFLAGADLVLRADLLRPWAHWVTPEQEPRRYDTRFFLAAMPTGQQADGSTSEASHAYWSTPQRALEDFAEGRTHLLPPTRVTLEELAEHDSAASAVAAERTLQKIIPKLVRRGERWHVLLPGEPGFEEAR</sequence>
<dbReference type="Proteomes" id="UP000587002">
    <property type="component" value="Unassembled WGS sequence"/>
</dbReference>
<dbReference type="GO" id="GO:0016818">
    <property type="term" value="F:hydrolase activity, acting on acid anhydrides, in phosphorus-containing anhydrides"/>
    <property type="evidence" value="ECO:0007669"/>
    <property type="project" value="InterPro"/>
</dbReference>
<dbReference type="SUPFAM" id="SSF55811">
    <property type="entry name" value="Nudix"/>
    <property type="match status" value="1"/>
</dbReference>
<reference evidence="9 10" key="1">
    <citation type="submission" date="2020-07" db="EMBL/GenBank/DDBJ databases">
        <title>Sequencing the genomes of 1000 actinobacteria strains.</title>
        <authorList>
            <person name="Klenk H.-P."/>
        </authorList>
    </citation>
    <scope>NUCLEOTIDE SEQUENCE [LARGE SCALE GENOMIC DNA]</scope>
    <source>
        <strain evidence="9 10">DSM 44065</strain>
    </source>
</reference>
<dbReference type="GO" id="GO:0046872">
    <property type="term" value="F:metal ion binding"/>
    <property type="evidence" value="ECO:0007669"/>
    <property type="project" value="UniProtKB-KW"/>
</dbReference>
<comment type="cofactor">
    <cofactor evidence="1">
        <name>Mn(2+)</name>
        <dbReference type="ChEBI" id="CHEBI:29035"/>
    </cofactor>
</comment>
<comment type="caution">
    <text evidence="9">The sequence shown here is derived from an EMBL/GenBank/DDBJ whole genome shotgun (WGS) entry which is preliminary data.</text>
</comment>
<dbReference type="CDD" id="cd18870">
    <property type="entry name" value="NUDIX_AcylCoAdiphos_Nudt19"/>
    <property type="match status" value="1"/>
</dbReference>
<dbReference type="InterPro" id="IPR015797">
    <property type="entry name" value="NUDIX_hydrolase-like_dom_sf"/>
</dbReference>
<dbReference type="Gene3D" id="3.90.79.10">
    <property type="entry name" value="Nucleoside Triphosphate Pyrophosphohydrolase"/>
    <property type="match status" value="1"/>
</dbReference>
<feature type="region of interest" description="Disordered" evidence="7">
    <location>
        <begin position="1"/>
        <end position="23"/>
    </location>
</feature>
<dbReference type="PROSITE" id="PS51462">
    <property type="entry name" value="NUDIX"/>
    <property type="match status" value="1"/>
</dbReference>
<evidence type="ECO:0000313" key="9">
    <source>
        <dbReference type="EMBL" id="NYI81773.1"/>
    </source>
</evidence>
<keyword evidence="5" id="KW-0460">Magnesium</keyword>
<evidence type="ECO:0000313" key="10">
    <source>
        <dbReference type="Proteomes" id="UP000587002"/>
    </source>
</evidence>
<keyword evidence="4" id="KW-0378">Hydrolase</keyword>
<dbReference type="EMBL" id="JACCFJ010000001">
    <property type="protein sequence ID" value="NYI81773.1"/>
    <property type="molecule type" value="Genomic_DNA"/>
</dbReference>
<name>A0A853AHK1_9PSEU</name>
<organism evidence="9 10">
    <name type="scientific">Saccharopolyspora hordei</name>
    <dbReference type="NCBI Taxonomy" id="1838"/>
    <lineage>
        <taxon>Bacteria</taxon>
        <taxon>Bacillati</taxon>
        <taxon>Actinomycetota</taxon>
        <taxon>Actinomycetes</taxon>
        <taxon>Pseudonocardiales</taxon>
        <taxon>Pseudonocardiaceae</taxon>
        <taxon>Saccharopolyspora</taxon>
    </lineage>
</organism>
<evidence type="ECO:0000256" key="5">
    <source>
        <dbReference type="ARBA" id="ARBA00022842"/>
    </source>
</evidence>
<dbReference type="PANTHER" id="PTHR12318:SF0">
    <property type="entry name" value="ACYL-COENZYME A DIPHOSPHATASE NUDT19"/>
    <property type="match status" value="1"/>
</dbReference>
<dbReference type="AlphaFoldDB" id="A0A853AHK1"/>
<dbReference type="InterPro" id="IPR039121">
    <property type="entry name" value="NUDT19"/>
</dbReference>
<evidence type="ECO:0000256" key="6">
    <source>
        <dbReference type="ARBA" id="ARBA00023211"/>
    </source>
</evidence>
<dbReference type="InterPro" id="IPR000086">
    <property type="entry name" value="NUDIX_hydrolase_dom"/>
</dbReference>
<keyword evidence="6" id="KW-0464">Manganese</keyword>
<keyword evidence="10" id="KW-1185">Reference proteome</keyword>
<dbReference type="RefSeq" id="WP_179717052.1">
    <property type="nucleotide sequence ID" value="NZ_BAABFH010000001.1"/>
</dbReference>
<evidence type="ECO:0000256" key="4">
    <source>
        <dbReference type="ARBA" id="ARBA00022801"/>
    </source>
</evidence>
<comment type="cofactor">
    <cofactor evidence="2">
        <name>Mg(2+)</name>
        <dbReference type="ChEBI" id="CHEBI:18420"/>
    </cofactor>
</comment>
<keyword evidence="3" id="KW-0479">Metal-binding</keyword>
<accession>A0A853AHK1</accession>
<dbReference type="PANTHER" id="PTHR12318">
    <property type="entry name" value="TESTOSTERONE-REGULATED PROTEIN RP2"/>
    <property type="match status" value="1"/>
</dbReference>
<proteinExistence type="predicted"/>
<evidence type="ECO:0000256" key="7">
    <source>
        <dbReference type="SAM" id="MobiDB-lite"/>
    </source>
</evidence>
<evidence type="ECO:0000256" key="2">
    <source>
        <dbReference type="ARBA" id="ARBA00001946"/>
    </source>
</evidence>
<evidence type="ECO:0000256" key="3">
    <source>
        <dbReference type="ARBA" id="ARBA00022723"/>
    </source>
</evidence>
<feature type="domain" description="Nudix hydrolase" evidence="8">
    <location>
        <begin position="26"/>
        <end position="227"/>
    </location>
</feature>
<gene>
    <name evidence="9" type="ORF">HNR68_000403</name>
</gene>